<reference evidence="1 2" key="1">
    <citation type="submission" date="2019-06" db="EMBL/GenBank/DDBJ databases">
        <title>New taxonomy in bacterial strain CC-CFT640, isolated from vineyard.</title>
        <authorList>
            <person name="Lin S.-Y."/>
            <person name="Tsai C.-F."/>
            <person name="Young C.-C."/>
        </authorList>
    </citation>
    <scope>NUCLEOTIDE SEQUENCE [LARGE SCALE GENOMIC DNA]</scope>
    <source>
        <strain evidence="1 2">CC-CFT640</strain>
    </source>
</reference>
<dbReference type="Proteomes" id="UP000321638">
    <property type="component" value="Unassembled WGS sequence"/>
</dbReference>
<proteinExistence type="predicted"/>
<dbReference type="NCBIfam" id="TIGR03347">
    <property type="entry name" value="VI_chp_1"/>
    <property type="match status" value="1"/>
</dbReference>
<dbReference type="AlphaFoldDB" id="A0A5C8PQG8"/>
<comment type="caution">
    <text evidence="1">The sequence shown here is derived from an EMBL/GenBank/DDBJ whole genome shotgun (WGS) entry which is preliminary data.</text>
</comment>
<gene>
    <name evidence="1" type="primary">tssG</name>
    <name evidence="1" type="ORF">FHP25_10360</name>
</gene>
<dbReference type="InterPro" id="IPR010732">
    <property type="entry name" value="T6SS_TssG-like"/>
</dbReference>
<dbReference type="EMBL" id="VDUZ01000009">
    <property type="protein sequence ID" value="TXL77158.1"/>
    <property type="molecule type" value="Genomic_DNA"/>
</dbReference>
<dbReference type="PANTHER" id="PTHR35564">
    <property type="match status" value="1"/>
</dbReference>
<protein>
    <submittedName>
        <fullName evidence="1">Type VI secretion system baseplate subunit TssG</fullName>
    </submittedName>
</protein>
<dbReference type="PANTHER" id="PTHR35564:SF4">
    <property type="entry name" value="CYTOPLASMIC PROTEIN"/>
    <property type="match status" value="1"/>
</dbReference>
<evidence type="ECO:0000313" key="2">
    <source>
        <dbReference type="Proteomes" id="UP000321638"/>
    </source>
</evidence>
<dbReference type="Pfam" id="PF06996">
    <property type="entry name" value="T6SS_TssG"/>
    <property type="match status" value="1"/>
</dbReference>
<sequence>MAAADGREDPSLIERLRTEPQAFDPLQALLILERHAAHEAATDRAARAAPVGRDAHPRQEVVRFVSETALAFPPSELTFYREQPDAEVRLGVSFIGLHGPSGVMPQAYSELIQARIREKDTSLASFFDLFLHRSASFFMRAWTKYRLTAQTPPDERARDVLPAEAGISGLIDALIGFSTEGLKARLATPHAALRFYAGALAGNPRSAVVLESLLSDYFGESIRVDTFVPHWHRLPQSERTRLVPGGFCRLGDEAVIGEKIMRPEGAYRIELGPLTYARFRMFLPDREPLRQLVHFARVFTGEALYFDVRLSLKKEDVPPLKLGDWGGGDGPRLGWNTWVSSLPAVKDKADTLLSCDRVA</sequence>
<organism evidence="1 2">
    <name type="scientific">Vineibacter terrae</name>
    <dbReference type="NCBI Taxonomy" id="2586908"/>
    <lineage>
        <taxon>Bacteria</taxon>
        <taxon>Pseudomonadati</taxon>
        <taxon>Pseudomonadota</taxon>
        <taxon>Alphaproteobacteria</taxon>
        <taxon>Hyphomicrobiales</taxon>
        <taxon>Vineibacter</taxon>
    </lineage>
</organism>
<evidence type="ECO:0000313" key="1">
    <source>
        <dbReference type="EMBL" id="TXL77158.1"/>
    </source>
</evidence>
<keyword evidence="2" id="KW-1185">Reference proteome</keyword>
<accession>A0A5C8PQG8</accession>
<dbReference type="OrthoDB" id="1523296at2"/>
<name>A0A5C8PQG8_9HYPH</name>